<proteinExistence type="predicted"/>
<dbReference type="AlphaFoldDB" id="A0A1I3YCE0"/>
<gene>
    <name evidence="1" type="ORF">SAMN05518846_11162</name>
</gene>
<dbReference type="STRING" id="1884381.SAMN05518846_11162"/>
<accession>A0A1I3YCE0</accession>
<keyword evidence="2" id="KW-1185">Reference proteome</keyword>
<dbReference type="InterPro" id="IPR025626">
    <property type="entry name" value="YyzF"/>
</dbReference>
<dbReference type="Pfam" id="PF14116">
    <property type="entry name" value="YyzF"/>
    <property type="match status" value="1"/>
</dbReference>
<dbReference type="RefSeq" id="WP_092271216.1">
    <property type="nucleotide sequence ID" value="NZ_FORT01000011.1"/>
</dbReference>
<dbReference type="Proteomes" id="UP000198915">
    <property type="component" value="Unassembled WGS sequence"/>
</dbReference>
<organism evidence="1 2">
    <name type="scientific">Brevibacillus centrosporus</name>
    <dbReference type="NCBI Taxonomy" id="54910"/>
    <lineage>
        <taxon>Bacteria</taxon>
        <taxon>Bacillati</taxon>
        <taxon>Bacillota</taxon>
        <taxon>Bacilli</taxon>
        <taxon>Bacillales</taxon>
        <taxon>Paenibacillaceae</taxon>
        <taxon>Brevibacillus</taxon>
    </lineage>
</organism>
<dbReference type="NCBIfam" id="TIGR04129">
    <property type="entry name" value="CxxH_BA5709"/>
    <property type="match status" value="1"/>
</dbReference>
<evidence type="ECO:0000313" key="2">
    <source>
        <dbReference type="Proteomes" id="UP000198915"/>
    </source>
</evidence>
<reference evidence="2" key="1">
    <citation type="submission" date="2016-10" db="EMBL/GenBank/DDBJ databases">
        <authorList>
            <person name="Varghese N."/>
            <person name="Submissions S."/>
        </authorList>
    </citation>
    <scope>NUCLEOTIDE SEQUENCE [LARGE SCALE GENOMIC DNA]</scope>
    <source>
        <strain evidence="2">OK042</strain>
    </source>
</reference>
<name>A0A1I3YCE0_9BACL</name>
<protein>
    <submittedName>
        <fullName evidence="1">CxxH/CxxC protein, BA_5709 family</fullName>
    </submittedName>
</protein>
<sequence>MERKLESVKIEGKEVALLADFPVRFACMEHFDEELDDYVNDFEAAPDTHRAELIEDETMDKRCRVCGEPAQIALLKEKGL</sequence>
<evidence type="ECO:0000313" key="1">
    <source>
        <dbReference type="EMBL" id="SFK29475.1"/>
    </source>
</evidence>
<dbReference type="EMBL" id="FORT01000011">
    <property type="protein sequence ID" value="SFK29475.1"/>
    <property type="molecule type" value="Genomic_DNA"/>
</dbReference>